<dbReference type="Proteomes" id="UP000817854">
    <property type="component" value="Unassembled WGS sequence"/>
</dbReference>
<reference evidence="3" key="1">
    <citation type="submission" date="2019-05" db="EMBL/GenBank/DDBJ databases">
        <title>Flavobacterium profundi sp. nov., isolated from a deep-sea seamount.</title>
        <authorList>
            <person name="Zhang D.-C."/>
        </authorList>
    </citation>
    <scope>NUCLEOTIDE SEQUENCE [LARGE SCALE GENOMIC DNA]</scope>
    <source>
        <strain evidence="3">EC11</strain>
    </source>
</reference>
<dbReference type="InterPro" id="IPR014710">
    <property type="entry name" value="RmlC-like_jellyroll"/>
</dbReference>
<protein>
    <submittedName>
        <fullName evidence="2">Crp/Fnr family transcriptional regulator</fullName>
    </submittedName>
</protein>
<keyword evidence="3" id="KW-1185">Reference proteome</keyword>
<gene>
    <name evidence="2" type="ORF">FIA58_014635</name>
</gene>
<comment type="caution">
    <text evidence="2">The sequence shown here is derived from an EMBL/GenBank/DDBJ whole genome shotgun (WGS) entry which is preliminary data.</text>
</comment>
<dbReference type="PROSITE" id="PS50042">
    <property type="entry name" value="CNMP_BINDING_3"/>
    <property type="match status" value="1"/>
</dbReference>
<dbReference type="Gene3D" id="2.60.120.10">
    <property type="entry name" value="Jelly Rolls"/>
    <property type="match status" value="1"/>
</dbReference>
<dbReference type="SUPFAM" id="SSF51206">
    <property type="entry name" value="cAMP-binding domain-like"/>
    <property type="match status" value="1"/>
</dbReference>
<dbReference type="RefSeq" id="WP_140963230.1">
    <property type="nucleotide sequence ID" value="NZ_VEVQ02000009.1"/>
</dbReference>
<evidence type="ECO:0000313" key="2">
    <source>
        <dbReference type="EMBL" id="NHN26918.1"/>
    </source>
</evidence>
<dbReference type="InterPro" id="IPR018490">
    <property type="entry name" value="cNMP-bd_dom_sf"/>
</dbReference>
<dbReference type="InterPro" id="IPR000595">
    <property type="entry name" value="cNMP-bd_dom"/>
</dbReference>
<reference evidence="2 3" key="3">
    <citation type="submission" date="2020-02" db="EMBL/GenBank/DDBJ databases">
        <title>Flavobacterium profundi sp. nov., isolated from a deep-sea seamount.</title>
        <authorList>
            <person name="Zhang D.-C."/>
        </authorList>
    </citation>
    <scope>NUCLEOTIDE SEQUENCE [LARGE SCALE GENOMIC DNA]</scope>
    <source>
        <strain evidence="2 3">EC11</strain>
    </source>
</reference>
<feature type="domain" description="Cyclic nucleotide-binding" evidence="1">
    <location>
        <begin position="19"/>
        <end position="96"/>
    </location>
</feature>
<name>A0ABX0IT94_9FLAO</name>
<evidence type="ECO:0000313" key="3">
    <source>
        <dbReference type="Proteomes" id="UP000817854"/>
    </source>
</evidence>
<dbReference type="Pfam" id="PF00027">
    <property type="entry name" value="cNMP_binding"/>
    <property type="match status" value="1"/>
</dbReference>
<dbReference type="CDD" id="cd00038">
    <property type="entry name" value="CAP_ED"/>
    <property type="match status" value="1"/>
</dbReference>
<dbReference type="EMBL" id="VEVQ02000009">
    <property type="protein sequence ID" value="NHN26918.1"/>
    <property type="molecule type" value="Genomic_DNA"/>
</dbReference>
<accession>A0ABX0IT94</accession>
<reference evidence="2 3" key="2">
    <citation type="submission" date="2019-05" db="EMBL/GenBank/DDBJ databases">
        <authorList>
            <person name="Lianzixin W."/>
        </authorList>
    </citation>
    <scope>NUCLEOTIDE SEQUENCE [LARGE SCALE GENOMIC DNA]</scope>
    <source>
        <strain evidence="2 3">EC11</strain>
    </source>
</reference>
<proteinExistence type="predicted"/>
<organism evidence="2 3">
    <name type="scientific">Flavobacterium jejuense</name>
    <dbReference type="NCBI Taxonomy" id="1544455"/>
    <lineage>
        <taxon>Bacteria</taxon>
        <taxon>Pseudomonadati</taxon>
        <taxon>Bacteroidota</taxon>
        <taxon>Flavobacteriia</taxon>
        <taxon>Flavobacteriales</taxon>
        <taxon>Flavobacteriaceae</taxon>
        <taxon>Flavobacterium</taxon>
    </lineage>
</organism>
<sequence>MNPILSKEILSKHLKTSINLSDSELNYIFSHFKIKKYKKHQFLFQEGDFIEFDYFILNGIVKSYMTDSYGKEHIINLAYEYLWISDYLALFGNKRTNQCACCIEETNVLSISLNDKDKLCNEIPSIRKYFREKNRKAIISYHNRITSMLTLSIDEKHEWFKNEFSKILNKVPKSLIASYIGVSRETLSRTKEKKYNRKWSKNHLLHEKISIQ</sequence>
<evidence type="ECO:0000259" key="1">
    <source>
        <dbReference type="PROSITE" id="PS50042"/>
    </source>
</evidence>